<proteinExistence type="predicted"/>
<feature type="domain" description="CFA20" evidence="1">
    <location>
        <begin position="7"/>
        <end position="185"/>
    </location>
</feature>
<dbReference type="Pfam" id="PF05018">
    <property type="entry name" value="CFA20_dom"/>
    <property type="match status" value="1"/>
</dbReference>
<dbReference type="Proteomes" id="UP000075809">
    <property type="component" value="Unassembled WGS sequence"/>
</dbReference>
<reference evidence="2 3" key="1">
    <citation type="submission" date="2015-09" db="EMBL/GenBank/DDBJ databases">
        <title>Trachymyrmex zeteki WGS genome.</title>
        <authorList>
            <person name="Nygaard S."/>
            <person name="Hu H."/>
            <person name="Boomsma J."/>
            <person name="Zhang G."/>
        </authorList>
    </citation>
    <scope>NUCLEOTIDE SEQUENCE [LARGE SCALE GENOMIC DNA]</scope>
    <source>
        <strain evidence="2">Tzet28-1</strain>
        <tissue evidence="2">Whole body</tissue>
    </source>
</reference>
<gene>
    <name evidence="2" type="ORF">ALC60_06850</name>
</gene>
<evidence type="ECO:0000313" key="3">
    <source>
        <dbReference type="Proteomes" id="UP000075809"/>
    </source>
</evidence>
<organism evidence="2 3">
    <name type="scientific">Mycetomoellerius zeteki</name>
    <dbReference type="NCBI Taxonomy" id="64791"/>
    <lineage>
        <taxon>Eukaryota</taxon>
        <taxon>Metazoa</taxon>
        <taxon>Ecdysozoa</taxon>
        <taxon>Arthropoda</taxon>
        <taxon>Hexapoda</taxon>
        <taxon>Insecta</taxon>
        <taxon>Pterygota</taxon>
        <taxon>Neoptera</taxon>
        <taxon>Endopterygota</taxon>
        <taxon>Hymenoptera</taxon>
        <taxon>Apocrita</taxon>
        <taxon>Aculeata</taxon>
        <taxon>Formicoidea</taxon>
        <taxon>Formicidae</taxon>
        <taxon>Myrmicinae</taxon>
        <taxon>Mycetomoellerius</taxon>
    </lineage>
</organism>
<accession>A0A151X1Z8</accession>
<dbReference type="STRING" id="64791.A0A151X1Z8"/>
<evidence type="ECO:0000313" key="2">
    <source>
        <dbReference type="EMBL" id="KYQ54305.1"/>
    </source>
</evidence>
<dbReference type="PANTHER" id="PTHR12458">
    <property type="entry name" value="ORF PROTEIN"/>
    <property type="match status" value="1"/>
</dbReference>
<name>A0A151X1Z8_9HYME</name>
<sequence length="513" mass="59103">MSKNEICGYISLLYSVANKPLDLWSKHVSFGGKVRRVKDDLLHGDKVIEITGPHDNTIPTSITIPAKALDILNIKLPILVLVIKNLNLRFKLEVQIIDKQQYRRRFSFMTYNVERLSSINASVARIPLRLDDCWNFLEINLQTLCHQVYKTDYEALQRITIYPNCHLRRVYLQDRHYNDDETHVELYQAFFDMYMLKRGINFIEKACQTEDCYTGPLEQSDLKCFDKDNSNGTPLAKVDSYKIAGSTEKLKSNLSKNLNLYNFDILKRNHMSLDALNDAIKKRHIFTRQSECFIKSLVNDPVIENKLEKDSSDITEKINQHYAMKTRKAGNSLLNIKINNHTSRPASSIELKTIAKSQFLKTHVSEILFKDNGISKRPQKIQNAGNTYINLTNCTLNNNTNKIQTEKDNSTIAKFKVDAMDSSSSFKPDLSENIKLDNINNNVSDIPSDEYIRSKYKYVKESDKSIANRLRSLVGIKEDVENLNENVIINKCISLIEKEIKLDEMTKHVFNDG</sequence>
<dbReference type="EMBL" id="KQ982585">
    <property type="protein sequence ID" value="KYQ54305.1"/>
    <property type="molecule type" value="Genomic_DNA"/>
</dbReference>
<dbReference type="InterPro" id="IPR040441">
    <property type="entry name" value="CFA20/CFAP20DC"/>
</dbReference>
<evidence type="ECO:0000259" key="1">
    <source>
        <dbReference type="Pfam" id="PF05018"/>
    </source>
</evidence>
<dbReference type="AlphaFoldDB" id="A0A151X1Z8"/>
<dbReference type="InterPro" id="IPR007714">
    <property type="entry name" value="CFA20_dom"/>
</dbReference>
<protein>
    <submittedName>
        <fullName evidence="2">UPF0468 protein C16orf80 like protein</fullName>
    </submittedName>
</protein>
<keyword evidence="3" id="KW-1185">Reference proteome</keyword>